<comment type="similarity">
    <text evidence="1">Belongs to the peptidase S1 family.</text>
</comment>
<dbReference type="Gene3D" id="2.40.10.10">
    <property type="entry name" value="Trypsin-like serine proteases"/>
    <property type="match status" value="2"/>
</dbReference>
<feature type="active site" description="Charge relay system" evidence="6">
    <location>
        <position position="70"/>
    </location>
</feature>
<dbReference type="RefSeq" id="WP_149511802.1">
    <property type="nucleotide sequence ID" value="NZ_VDFC01000040.1"/>
</dbReference>
<feature type="chain" id="PRO_5022890164" evidence="8">
    <location>
        <begin position="31"/>
        <end position="231"/>
    </location>
</feature>
<accession>A0A5B0B028</accession>
<feature type="domain" description="Peptidase S1" evidence="9">
    <location>
        <begin position="62"/>
        <end position="222"/>
    </location>
</feature>
<name>A0A5B0B028_9ACTN</name>
<keyword evidence="11" id="KW-1185">Reference proteome</keyword>
<reference evidence="10 11" key="1">
    <citation type="submission" date="2019-05" db="EMBL/GenBank/DDBJ databases">
        <authorList>
            <person name="Hariharan J."/>
            <person name="Choudoir M.J."/>
            <person name="Diebold P."/>
            <person name="Panke-Buisse K."/>
            <person name="Buckley D.H."/>
        </authorList>
    </citation>
    <scope>NUCLEOTIDE SEQUENCE [LARGE SCALE GENOMIC DNA]</scope>
    <source>
        <strain evidence="10 11">SUN51</strain>
    </source>
</reference>
<dbReference type="InterPro" id="IPR001254">
    <property type="entry name" value="Trypsin_dom"/>
</dbReference>
<evidence type="ECO:0000313" key="10">
    <source>
        <dbReference type="EMBL" id="KAA0935394.1"/>
    </source>
</evidence>
<dbReference type="PIRSF" id="PIRSF001134">
    <property type="entry name" value="Streptogrisin"/>
    <property type="match status" value="1"/>
</dbReference>
<dbReference type="InterPro" id="IPR018114">
    <property type="entry name" value="TRYPSIN_HIS"/>
</dbReference>
<evidence type="ECO:0000256" key="5">
    <source>
        <dbReference type="ARBA" id="ARBA00023157"/>
    </source>
</evidence>
<dbReference type="CDD" id="cd21112">
    <property type="entry name" value="alphaLP-like"/>
    <property type="match status" value="1"/>
</dbReference>
<evidence type="ECO:0000256" key="3">
    <source>
        <dbReference type="ARBA" id="ARBA00022801"/>
    </source>
</evidence>
<dbReference type="Proteomes" id="UP000324965">
    <property type="component" value="Unassembled WGS sequence"/>
</dbReference>
<organism evidence="10 11">
    <name type="scientific">Streptomyces apricus</name>
    <dbReference type="NCBI Taxonomy" id="1828112"/>
    <lineage>
        <taxon>Bacteria</taxon>
        <taxon>Bacillati</taxon>
        <taxon>Actinomycetota</taxon>
        <taxon>Actinomycetes</taxon>
        <taxon>Kitasatosporales</taxon>
        <taxon>Streptomycetaceae</taxon>
        <taxon>Streptomyces</taxon>
    </lineage>
</organism>
<dbReference type="GO" id="GO:0004252">
    <property type="term" value="F:serine-type endopeptidase activity"/>
    <property type="evidence" value="ECO:0007669"/>
    <property type="project" value="InterPro"/>
</dbReference>
<dbReference type="SUPFAM" id="SSF50494">
    <property type="entry name" value="Trypsin-like serine proteases"/>
    <property type="match status" value="1"/>
</dbReference>
<feature type="disulfide bond" evidence="7">
    <location>
        <begin position="181"/>
        <end position="208"/>
    </location>
</feature>
<dbReference type="PROSITE" id="PS51318">
    <property type="entry name" value="TAT"/>
    <property type="match status" value="1"/>
</dbReference>
<dbReference type="GO" id="GO:0006508">
    <property type="term" value="P:proteolysis"/>
    <property type="evidence" value="ECO:0007669"/>
    <property type="project" value="UniProtKB-KW"/>
</dbReference>
<keyword evidence="8" id="KW-0732">Signal</keyword>
<dbReference type="AlphaFoldDB" id="A0A5B0B028"/>
<feature type="active site" description="Charge relay system" evidence="6">
    <location>
        <position position="105"/>
    </location>
</feature>
<sequence length="231" mass="22836">MRRSRTFLTTCAAAVTAVLALLCGPAPAAAAPRVPTILGGTVLYGSDGTQCVVAFNATGGGSRYAVTAGHCAGTPVPGTPTTWFADASRTVQVGVSVGASFPVDDYGVIRYTTSALNLPGEVALGGGAVQDVTGSTGPVVGQQVCHVGRTSGLHCGRVTAVNVTVNFAEGAVHGLFRSTACTEAGDSGGPAFSGTLAVGFVVGGSGNCASGGVTYYQPVAEVLARFGLSVY</sequence>
<dbReference type="OrthoDB" id="8781117at2"/>
<feature type="active site" description="Charge relay system" evidence="6">
    <location>
        <position position="187"/>
    </location>
</feature>
<dbReference type="InterPro" id="IPR009003">
    <property type="entry name" value="Peptidase_S1_PA"/>
</dbReference>
<dbReference type="Pfam" id="PF00089">
    <property type="entry name" value="Trypsin"/>
    <property type="match status" value="1"/>
</dbReference>
<gene>
    <name evidence="10" type="ORF">FGF04_15005</name>
</gene>
<evidence type="ECO:0000313" key="11">
    <source>
        <dbReference type="Proteomes" id="UP000324965"/>
    </source>
</evidence>
<evidence type="ECO:0000256" key="7">
    <source>
        <dbReference type="PIRSR" id="PIRSR001134-2"/>
    </source>
</evidence>
<keyword evidence="4" id="KW-0720">Serine protease</keyword>
<evidence type="ECO:0000256" key="4">
    <source>
        <dbReference type="ARBA" id="ARBA00022825"/>
    </source>
</evidence>
<feature type="disulfide bond" evidence="7">
    <location>
        <begin position="145"/>
        <end position="155"/>
    </location>
</feature>
<feature type="disulfide bond" evidence="7">
    <location>
        <begin position="51"/>
        <end position="71"/>
    </location>
</feature>
<evidence type="ECO:0000256" key="2">
    <source>
        <dbReference type="ARBA" id="ARBA00022670"/>
    </source>
</evidence>
<dbReference type="InterPro" id="IPR043504">
    <property type="entry name" value="Peptidase_S1_PA_chymotrypsin"/>
</dbReference>
<comment type="caution">
    <text evidence="10">The sequence shown here is derived from an EMBL/GenBank/DDBJ whole genome shotgun (WGS) entry which is preliminary data.</text>
</comment>
<feature type="signal peptide" evidence="8">
    <location>
        <begin position="1"/>
        <end position="30"/>
    </location>
</feature>
<keyword evidence="3" id="KW-0378">Hydrolase</keyword>
<dbReference type="PRINTS" id="PR00861">
    <property type="entry name" value="ALYTICPTASE"/>
</dbReference>
<evidence type="ECO:0000256" key="1">
    <source>
        <dbReference type="ARBA" id="ARBA00007664"/>
    </source>
</evidence>
<evidence type="ECO:0000259" key="9">
    <source>
        <dbReference type="Pfam" id="PF00089"/>
    </source>
</evidence>
<dbReference type="EMBL" id="VDFC01000040">
    <property type="protein sequence ID" value="KAA0935394.1"/>
    <property type="molecule type" value="Genomic_DNA"/>
</dbReference>
<proteinExistence type="inferred from homology"/>
<dbReference type="PROSITE" id="PS00134">
    <property type="entry name" value="TRYPSIN_HIS"/>
    <property type="match status" value="1"/>
</dbReference>
<protein>
    <submittedName>
        <fullName evidence="10">Trypsin-like serine protease</fullName>
    </submittedName>
</protein>
<evidence type="ECO:0000256" key="8">
    <source>
        <dbReference type="SAM" id="SignalP"/>
    </source>
</evidence>
<evidence type="ECO:0000256" key="6">
    <source>
        <dbReference type="PIRSR" id="PIRSR001134-1"/>
    </source>
</evidence>
<keyword evidence="5 7" id="KW-1015">Disulfide bond</keyword>
<dbReference type="InterPro" id="IPR001316">
    <property type="entry name" value="Pept_S1A_streptogrisin"/>
</dbReference>
<keyword evidence="2 10" id="KW-0645">Protease</keyword>
<dbReference type="InterPro" id="IPR006311">
    <property type="entry name" value="TAT_signal"/>
</dbReference>